<evidence type="ECO:0000313" key="3">
    <source>
        <dbReference type="Proteomes" id="UP000886520"/>
    </source>
</evidence>
<evidence type="ECO:0000256" key="1">
    <source>
        <dbReference type="SAM" id="MobiDB-lite"/>
    </source>
</evidence>
<evidence type="ECO:0000313" key="2">
    <source>
        <dbReference type="EMBL" id="KAI5065128.1"/>
    </source>
</evidence>
<protein>
    <submittedName>
        <fullName evidence="2">Uncharacterized protein</fullName>
    </submittedName>
</protein>
<gene>
    <name evidence="2" type="ORF">GOP47_0019823</name>
</gene>
<dbReference type="AlphaFoldDB" id="A0A9D4UBS6"/>
<accession>A0A9D4UBS6</accession>
<feature type="compositionally biased region" description="Polar residues" evidence="1">
    <location>
        <begin position="1"/>
        <end position="14"/>
    </location>
</feature>
<keyword evidence="3" id="KW-1185">Reference proteome</keyword>
<dbReference type="OrthoDB" id="1913225at2759"/>
<dbReference type="EMBL" id="JABFUD020000019">
    <property type="protein sequence ID" value="KAI5065128.1"/>
    <property type="molecule type" value="Genomic_DNA"/>
</dbReference>
<feature type="region of interest" description="Disordered" evidence="1">
    <location>
        <begin position="1"/>
        <end position="31"/>
    </location>
</feature>
<dbReference type="PANTHER" id="PTHR48175">
    <property type="entry name" value="OS04G0581700 PROTEIN"/>
    <property type="match status" value="1"/>
</dbReference>
<dbReference type="PANTHER" id="PTHR48175:SF3">
    <property type="entry name" value="OS04G0581700 PROTEIN"/>
    <property type="match status" value="1"/>
</dbReference>
<sequence>MPTSSGESASGTKETNIRRREKPLGPTKKIAFSDQLPEQSHFVKMILLSIFAQLLEDYMSLLARVVTQIVQEAPFPRRVRQLILRRLNPISAPRREVRSGMYINEDTGKDAPLLDRDVSQLHLG</sequence>
<dbReference type="Proteomes" id="UP000886520">
    <property type="component" value="Chromosome 19"/>
</dbReference>
<organism evidence="2 3">
    <name type="scientific">Adiantum capillus-veneris</name>
    <name type="common">Maidenhair fern</name>
    <dbReference type="NCBI Taxonomy" id="13818"/>
    <lineage>
        <taxon>Eukaryota</taxon>
        <taxon>Viridiplantae</taxon>
        <taxon>Streptophyta</taxon>
        <taxon>Embryophyta</taxon>
        <taxon>Tracheophyta</taxon>
        <taxon>Polypodiopsida</taxon>
        <taxon>Polypodiidae</taxon>
        <taxon>Polypodiales</taxon>
        <taxon>Pteridineae</taxon>
        <taxon>Pteridaceae</taxon>
        <taxon>Vittarioideae</taxon>
        <taxon>Adiantum</taxon>
    </lineage>
</organism>
<comment type="caution">
    <text evidence="2">The sequence shown here is derived from an EMBL/GenBank/DDBJ whole genome shotgun (WGS) entry which is preliminary data.</text>
</comment>
<reference evidence="2" key="1">
    <citation type="submission" date="2021-01" db="EMBL/GenBank/DDBJ databases">
        <title>Adiantum capillus-veneris genome.</title>
        <authorList>
            <person name="Fang Y."/>
            <person name="Liao Q."/>
        </authorList>
    </citation>
    <scope>NUCLEOTIDE SEQUENCE</scope>
    <source>
        <strain evidence="2">H3</strain>
        <tissue evidence="2">Leaf</tissue>
    </source>
</reference>
<proteinExistence type="predicted"/>
<name>A0A9D4UBS6_ADICA</name>